<keyword evidence="5 7" id="KW-0408">Iron</keyword>
<dbReference type="SUPFAM" id="SSF51197">
    <property type="entry name" value="Clavaminate synthase-like"/>
    <property type="match status" value="1"/>
</dbReference>
<comment type="function">
    <text evidence="6">Probable 2-oxoglutarate-dependent dioxygenase that may be involved in glucosinolates biosynthesis. May play a role in the production of aliphatic glucosinolates.</text>
</comment>
<dbReference type="GO" id="GO:0046872">
    <property type="term" value="F:metal ion binding"/>
    <property type="evidence" value="ECO:0007669"/>
    <property type="project" value="UniProtKB-KW"/>
</dbReference>
<dbReference type="Proteomes" id="UP001154282">
    <property type="component" value="Unassembled WGS sequence"/>
</dbReference>
<dbReference type="AlphaFoldDB" id="A0AAV0KNZ1"/>
<keyword evidence="10" id="KW-1185">Reference proteome</keyword>
<keyword evidence="4 7" id="KW-0560">Oxidoreductase</keyword>
<dbReference type="InterPro" id="IPR044861">
    <property type="entry name" value="IPNS-like_FE2OG_OXY"/>
</dbReference>
<organism evidence="9 10">
    <name type="scientific">Linum tenue</name>
    <dbReference type="NCBI Taxonomy" id="586396"/>
    <lineage>
        <taxon>Eukaryota</taxon>
        <taxon>Viridiplantae</taxon>
        <taxon>Streptophyta</taxon>
        <taxon>Embryophyta</taxon>
        <taxon>Tracheophyta</taxon>
        <taxon>Spermatophyta</taxon>
        <taxon>Magnoliopsida</taxon>
        <taxon>eudicotyledons</taxon>
        <taxon>Gunneridae</taxon>
        <taxon>Pentapetalae</taxon>
        <taxon>rosids</taxon>
        <taxon>fabids</taxon>
        <taxon>Malpighiales</taxon>
        <taxon>Linaceae</taxon>
        <taxon>Linum</taxon>
    </lineage>
</organism>
<name>A0AAV0KNZ1_9ROSI</name>
<sequence length="314" mass="35799">MGSESYPKLPFLDFSKPELTKPGTPQWESLKSQVREALEEYGCFEASFDKISVEIRTAVFESLEELFDLPLQTKLRNVSKKPFHGYVGQYPQAPLYESMGIDDADALEKVETLTKTWPQGNPSFSKTIQSYSEQLSEFDQTVRKMIVESFGLEKYMDEHIDSTNYLLRVMKYKGPQTPDTKIGLYAHTDKNIVTILYQNQVEGLEVQTKDGGWIKFQPSPNSFIVMIGDSLNAWLNGRLHSAFHRVMMSGNEARYSLGLFSIPRAGYIIKAPEEVVDEEHPLVFKPFDHVEFLKFYYSEAGQRAPSALHAYCGV</sequence>
<protein>
    <recommendedName>
        <fullName evidence="8">Fe2OG dioxygenase domain-containing protein</fullName>
    </recommendedName>
</protein>
<dbReference type="Pfam" id="PF03171">
    <property type="entry name" value="2OG-FeII_Oxy"/>
    <property type="match status" value="1"/>
</dbReference>
<dbReference type="InterPro" id="IPR027443">
    <property type="entry name" value="IPNS-like_sf"/>
</dbReference>
<evidence type="ECO:0000256" key="4">
    <source>
        <dbReference type="ARBA" id="ARBA00023002"/>
    </source>
</evidence>
<evidence type="ECO:0000256" key="2">
    <source>
        <dbReference type="ARBA" id="ARBA00022723"/>
    </source>
</evidence>
<evidence type="ECO:0000256" key="5">
    <source>
        <dbReference type="ARBA" id="ARBA00023004"/>
    </source>
</evidence>
<dbReference type="InterPro" id="IPR050231">
    <property type="entry name" value="Iron_ascorbate_oxido_reductase"/>
</dbReference>
<accession>A0AAV0KNZ1</accession>
<evidence type="ECO:0000313" key="10">
    <source>
        <dbReference type="Proteomes" id="UP001154282"/>
    </source>
</evidence>
<feature type="domain" description="Fe2OG dioxygenase" evidence="8">
    <location>
        <begin position="162"/>
        <end position="263"/>
    </location>
</feature>
<evidence type="ECO:0000256" key="6">
    <source>
        <dbReference type="ARBA" id="ARBA00057022"/>
    </source>
</evidence>
<comment type="caution">
    <text evidence="9">The sequence shown here is derived from an EMBL/GenBank/DDBJ whole genome shotgun (WGS) entry which is preliminary data.</text>
</comment>
<gene>
    <name evidence="9" type="ORF">LITE_LOCUS19178</name>
</gene>
<evidence type="ECO:0000256" key="7">
    <source>
        <dbReference type="RuleBase" id="RU003682"/>
    </source>
</evidence>
<proteinExistence type="inferred from homology"/>
<dbReference type="EMBL" id="CAMGYJ010000005">
    <property type="protein sequence ID" value="CAI0422548.1"/>
    <property type="molecule type" value="Genomic_DNA"/>
</dbReference>
<dbReference type="InterPro" id="IPR005123">
    <property type="entry name" value="Oxoglu/Fe-dep_dioxygenase_dom"/>
</dbReference>
<reference evidence="9" key="1">
    <citation type="submission" date="2022-08" db="EMBL/GenBank/DDBJ databases">
        <authorList>
            <person name="Gutierrez-Valencia J."/>
        </authorList>
    </citation>
    <scope>NUCLEOTIDE SEQUENCE</scope>
</reference>
<evidence type="ECO:0000256" key="3">
    <source>
        <dbReference type="ARBA" id="ARBA00022964"/>
    </source>
</evidence>
<comment type="similarity">
    <text evidence="1 7">Belongs to the iron/ascorbate-dependent oxidoreductase family.</text>
</comment>
<dbReference type="FunFam" id="2.60.120.330:FF:000022">
    <property type="entry name" value="Probable 2-oxoglutarate-dependent dioxygenase AOP1.2"/>
    <property type="match status" value="1"/>
</dbReference>
<dbReference type="Pfam" id="PF14226">
    <property type="entry name" value="DIOX_N"/>
    <property type="match status" value="1"/>
</dbReference>
<evidence type="ECO:0000259" key="8">
    <source>
        <dbReference type="PROSITE" id="PS51471"/>
    </source>
</evidence>
<dbReference type="PANTHER" id="PTHR47990">
    <property type="entry name" value="2-OXOGLUTARATE (2OG) AND FE(II)-DEPENDENT OXYGENASE SUPERFAMILY PROTEIN-RELATED"/>
    <property type="match status" value="1"/>
</dbReference>
<evidence type="ECO:0000256" key="1">
    <source>
        <dbReference type="ARBA" id="ARBA00008056"/>
    </source>
</evidence>
<dbReference type="PROSITE" id="PS51471">
    <property type="entry name" value="FE2OG_OXY"/>
    <property type="match status" value="1"/>
</dbReference>
<dbReference type="InterPro" id="IPR026992">
    <property type="entry name" value="DIOX_N"/>
</dbReference>
<evidence type="ECO:0000313" key="9">
    <source>
        <dbReference type="EMBL" id="CAI0422548.1"/>
    </source>
</evidence>
<keyword evidence="2 7" id="KW-0479">Metal-binding</keyword>
<keyword evidence="3" id="KW-0223">Dioxygenase</keyword>
<dbReference type="GO" id="GO:0051213">
    <property type="term" value="F:dioxygenase activity"/>
    <property type="evidence" value="ECO:0007669"/>
    <property type="project" value="UniProtKB-KW"/>
</dbReference>
<dbReference type="Gene3D" id="2.60.120.330">
    <property type="entry name" value="B-lactam Antibiotic, Isopenicillin N Synthase, Chain"/>
    <property type="match status" value="1"/>
</dbReference>